<gene>
    <name evidence="1" type="ORF">HMPREF1044_1699</name>
</gene>
<dbReference type="EMBL" id="AICQ01000032">
    <property type="protein sequence ID" value="EID20152.1"/>
    <property type="molecule type" value="Genomic_DNA"/>
</dbReference>
<name>A0AAD2Y4I2_STRCV</name>
<accession>A0AAD2Y4I2</accession>
<comment type="caution">
    <text evidence="1">The sequence shown here is derived from an EMBL/GenBank/DDBJ whole genome shotgun (WGS) entry which is preliminary data.</text>
</comment>
<proteinExistence type="predicted"/>
<sequence>MKQIYQLSLLCEEALPLVEAIDQTYFGQLGSQVSDFNRLLLKLEENDG</sequence>
<protein>
    <submittedName>
        <fullName evidence="1">Uncharacterized protein</fullName>
    </submittedName>
</protein>
<organism evidence="1 2">
    <name type="scientific">Streptococcus constellatus subsp. constellatus SK53</name>
    <dbReference type="NCBI Taxonomy" id="1095730"/>
    <lineage>
        <taxon>Bacteria</taxon>
        <taxon>Bacillati</taxon>
        <taxon>Bacillota</taxon>
        <taxon>Bacilli</taxon>
        <taxon>Lactobacillales</taxon>
        <taxon>Streptococcaceae</taxon>
        <taxon>Streptococcus</taxon>
        <taxon>Streptococcus anginosus group</taxon>
    </lineage>
</organism>
<reference evidence="1 2" key="1">
    <citation type="submission" date="2012-01" db="EMBL/GenBank/DDBJ databases">
        <authorList>
            <person name="Harkins D.M."/>
            <person name="Madupu R."/>
            <person name="Durkin A.S."/>
            <person name="Torralba M."/>
            <person name="Methe B."/>
            <person name="Sutton G.G."/>
            <person name="Nelson K.E."/>
        </authorList>
    </citation>
    <scope>NUCLEOTIDE SEQUENCE [LARGE SCALE GENOMIC DNA]</scope>
    <source>
        <strain evidence="1 2">SK53</strain>
    </source>
</reference>
<dbReference type="AlphaFoldDB" id="A0AAD2Y4I2"/>
<evidence type="ECO:0000313" key="1">
    <source>
        <dbReference type="EMBL" id="EID20152.1"/>
    </source>
</evidence>
<evidence type="ECO:0000313" key="2">
    <source>
        <dbReference type="Proteomes" id="UP000005070"/>
    </source>
</evidence>
<dbReference type="Proteomes" id="UP000005070">
    <property type="component" value="Unassembled WGS sequence"/>
</dbReference>